<accession>A0A3I8GNE9</accession>
<name>A0A3I8GNE9_SALER</name>
<comment type="caution">
    <text evidence="3">The sequence shown here is derived from an EMBL/GenBank/DDBJ whole genome shotgun (WGS) entry which is preliminary data.</text>
</comment>
<gene>
    <name evidence="2" type="ORF">CG587_04120</name>
    <name evidence="3" type="ORF">ED033_24620</name>
</gene>
<sequence length="125" mass="13972">MPVFFHPLITGDSSAHKRAFLSLGSRGCFEYPLLSPHRLVGVLLTSNFRLVFRKKNVLTFLHTLSSGDGVSVLEGRGSPVLIVERKLFILNIFLSTLSIKNTLCLILTAFVSQKKTFFWIISTAM</sequence>
<organism evidence="3">
    <name type="scientific">Salmonella enterica</name>
    <name type="common">Salmonella choleraesuis</name>
    <dbReference type="NCBI Taxonomy" id="28901"/>
    <lineage>
        <taxon>Bacteria</taxon>
        <taxon>Pseudomonadati</taxon>
        <taxon>Pseudomonadota</taxon>
        <taxon>Gammaproteobacteria</taxon>
        <taxon>Enterobacterales</taxon>
        <taxon>Enterobacteriaceae</taxon>
        <taxon>Salmonella</taxon>
    </lineage>
</organism>
<dbReference type="EMBL" id="RMEA01000159">
    <property type="protein sequence ID" value="MER45397.1"/>
    <property type="molecule type" value="Genomic_DNA"/>
</dbReference>
<feature type="transmembrane region" description="Helical" evidence="1">
    <location>
        <begin position="88"/>
        <end position="111"/>
    </location>
</feature>
<dbReference type="Proteomes" id="UP000885379">
    <property type="component" value="Unassembled WGS sequence"/>
</dbReference>
<keyword evidence="1" id="KW-0472">Membrane</keyword>
<protein>
    <submittedName>
        <fullName evidence="3">Uncharacterized protein</fullName>
    </submittedName>
</protein>
<dbReference type="Proteomes" id="UP000839904">
    <property type="component" value="Unassembled WGS sequence"/>
</dbReference>
<evidence type="ECO:0000313" key="2">
    <source>
        <dbReference type="EMBL" id="ECT9423778.1"/>
    </source>
</evidence>
<proteinExistence type="predicted"/>
<keyword evidence="1" id="KW-0812">Transmembrane</keyword>
<dbReference type="AlphaFoldDB" id="A0A3I8GNE9"/>
<evidence type="ECO:0000256" key="1">
    <source>
        <dbReference type="SAM" id="Phobius"/>
    </source>
</evidence>
<keyword evidence="1" id="KW-1133">Transmembrane helix</keyword>
<reference evidence="3" key="1">
    <citation type="submission" date="2018-10" db="EMBL/GenBank/DDBJ databases">
        <authorList>
            <consortium name="PulseNet: The National Subtyping Network for Foodborne Disease Surveillance"/>
            <person name="Tarr C.L."/>
            <person name="Trees E."/>
            <person name="Katz L.S."/>
            <person name="Carleton-Romer H.A."/>
            <person name="Stroika S."/>
            <person name="Kucerova Z."/>
            <person name="Roache K.F."/>
            <person name="Sabol A.L."/>
            <person name="Besser J."/>
            <person name="Gerner-Smidt P."/>
        </authorList>
    </citation>
    <scope>NUCLEOTIDE SEQUENCE [LARGE SCALE GENOMIC DNA]</scope>
    <source>
        <strain evidence="2">PNUSAS018503</strain>
        <strain evidence="3">PNUSAS057480</strain>
    </source>
</reference>
<evidence type="ECO:0000313" key="3">
    <source>
        <dbReference type="EMBL" id="MER45397.1"/>
    </source>
</evidence>
<dbReference type="EMBL" id="AAKOJA010000001">
    <property type="protein sequence ID" value="ECT9423778.1"/>
    <property type="molecule type" value="Genomic_DNA"/>
</dbReference>